<evidence type="ECO:0000313" key="2">
    <source>
        <dbReference type="EMBL" id="KFB10640.1"/>
    </source>
</evidence>
<evidence type="ECO:0008006" key="4">
    <source>
        <dbReference type="Google" id="ProtNLM"/>
    </source>
</evidence>
<proteinExistence type="predicted"/>
<gene>
    <name evidence="2" type="ORF">EL18_01678</name>
</gene>
<keyword evidence="3" id="KW-1185">Reference proteome</keyword>
<protein>
    <recommendedName>
        <fullName evidence="4">Secreted protein</fullName>
    </recommendedName>
</protein>
<dbReference type="STRING" id="472175.EL18_01678"/>
<evidence type="ECO:0000256" key="1">
    <source>
        <dbReference type="SAM" id="SignalP"/>
    </source>
</evidence>
<comment type="caution">
    <text evidence="2">The sequence shown here is derived from an EMBL/GenBank/DDBJ whole genome shotgun (WGS) entry which is preliminary data.</text>
</comment>
<organism evidence="2 3">
    <name type="scientific">Nitratireductor basaltis</name>
    <dbReference type="NCBI Taxonomy" id="472175"/>
    <lineage>
        <taxon>Bacteria</taxon>
        <taxon>Pseudomonadati</taxon>
        <taxon>Pseudomonadota</taxon>
        <taxon>Alphaproteobacteria</taxon>
        <taxon>Hyphomicrobiales</taxon>
        <taxon>Phyllobacteriaceae</taxon>
        <taxon>Nitratireductor</taxon>
    </lineage>
</organism>
<evidence type="ECO:0000313" key="3">
    <source>
        <dbReference type="Proteomes" id="UP000053675"/>
    </source>
</evidence>
<dbReference type="RefSeq" id="WP_036481701.1">
    <property type="nucleotide sequence ID" value="NZ_JMQM01000001.1"/>
</dbReference>
<accession>A0A084UCF4</accession>
<name>A0A084UCF4_9HYPH</name>
<dbReference type="PATRIC" id="fig|472175.3.peg.1685"/>
<dbReference type="eggNOG" id="ENOG5033JIU">
    <property type="taxonomic scope" value="Bacteria"/>
</dbReference>
<dbReference type="Proteomes" id="UP000053675">
    <property type="component" value="Unassembled WGS sequence"/>
</dbReference>
<dbReference type="OrthoDB" id="8454730at2"/>
<dbReference type="EMBL" id="JMQM01000001">
    <property type="protein sequence ID" value="KFB10640.1"/>
    <property type="molecule type" value="Genomic_DNA"/>
</dbReference>
<reference evidence="2 3" key="1">
    <citation type="submission" date="2014-05" db="EMBL/GenBank/DDBJ databases">
        <title>Draft Genome Sequence of Nitratireductor basaltis Strain UMTGB225, A Marine Bacterium Isolated from Green Barrel Tunicate.</title>
        <authorList>
            <person name="Gan H.Y."/>
        </authorList>
    </citation>
    <scope>NUCLEOTIDE SEQUENCE [LARGE SCALE GENOMIC DNA]</scope>
    <source>
        <strain evidence="2 3">UMTGB225</strain>
    </source>
</reference>
<sequence>MKRNSLTIFAFALTAAVSGLEAAPSQANPLAGEAPLLIAQNDCYAIGQRIAGENGGTLAKATPETRGGRTVCRIVIVVPGQDGGRPRRMEFDVNA</sequence>
<dbReference type="AlphaFoldDB" id="A0A084UCF4"/>
<keyword evidence="1" id="KW-0732">Signal</keyword>
<feature type="chain" id="PRO_5001783065" description="Secreted protein" evidence="1">
    <location>
        <begin position="28"/>
        <end position="95"/>
    </location>
</feature>
<feature type="signal peptide" evidence="1">
    <location>
        <begin position="1"/>
        <end position="27"/>
    </location>
</feature>